<proteinExistence type="predicted"/>
<feature type="transmembrane region" description="Helical" evidence="5">
    <location>
        <begin position="98"/>
        <end position="119"/>
    </location>
</feature>
<dbReference type="AlphaFoldDB" id="A0AAV9IJ13"/>
<feature type="transmembrane region" description="Helical" evidence="5">
    <location>
        <begin position="189"/>
        <end position="205"/>
    </location>
</feature>
<evidence type="ECO:0000313" key="7">
    <source>
        <dbReference type="Proteomes" id="UP001300502"/>
    </source>
</evidence>
<evidence type="ECO:0000256" key="2">
    <source>
        <dbReference type="ARBA" id="ARBA00022692"/>
    </source>
</evidence>
<name>A0AAV9IJ13_9RHOD</name>
<dbReference type="Proteomes" id="UP001300502">
    <property type="component" value="Unassembled WGS sequence"/>
</dbReference>
<evidence type="ECO:0000256" key="4">
    <source>
        <dbReference type="ARBA" id="ARBA00023136"/>
    </source>
</evidence>
<reference evidence="6 7" key="1">
    <citation type="submission" date="2022-07" db="EMBL/GenBank/DDBJ databases">
        <title>Genome-wide signatures of adaptation to extreme environments.</title>
        <authorList>
            <person name="Cho C.H."/>
            <person name="Yoon H.S."/>
        </authorList>
    </citation>
    <scope>NUCLEOTIDE SEQUENCE [LARGE SCALE GENOMIC DNA]</scope>
    <source>
        <strain evidence="6 7">108.79 E11</strain>
    </source>
</reference>
<dbReference type="PANTHER" id="PTHR11132">
    <property type="entry name" value="SOLUTE CARRIER FAMILY 35"/>
    <property type="match status" value="1"/>
</dbReference>
<dbReference type="GO" id="GO:0016020">
    <property type="term" value="C:membrane"/>
    <property type="evidence" value="ECO:0007669"/>
    <property type="project" value="UniProtKB-SubCell"/>
</dbReference>
<keyword evidence="7" id="KW-1185">Reference proteome</keyword>
<keyword evidence="3 5" id="KW-1133">Transmembrane helix</keyword>
<feature type="transmembrane region" description="Helical" evidence="5">
    <location>
        <begin position="38"/>
        <end position="56"/>
    </location>
</feature>
<evidence type="ECO:0000256" key="5">
    <source>
        <dbReference type="SAM" id="Phobius"/>
    </source>
</evidence>
<evidence type="ECO:0000256" key="3">
    <source>
        <dbReference type="ARBA" id="ARBA00022989"/>
    </source>
</evidence>
<accession>A0AAV9IJ13</accession>
<protein>
    <submittedName>
        <fullName evidence="6">Uncharacterized protein</fullName>
    </submittedName>
</protein>
<sequence>MAALSLLNDIVVFIGIRRTTCFFVLLVEWLFQKKKPTCLVFCSVFCITLGALWSLLFHSQPFHWRGLSLVILGNLSSACYLVWIPFASEGGHYSTFQLTVSLSCWSLPGMSLIAMWFPAPSQQETAVLSWIAFGFSCVLGCFISHATYMNSMHNSALTHSVSGHIKDILGIAIGSWIGIGSFPKTLTEQMGWLLNILGGFLYIYAKYKGSKKSSTGEEIKRMSPLSEHTVIDTKKLYPLQ</sequence>
<organism evidence="6 7">
    <name type="scientific">Galdieria yellowstonensis</name>
    <dbReference type="NCBI Taxonomy" id="3028027"/>
    <lineage>
        <taxon>Eukaryota</taxon>
        <taxon>Rhodophyta</taxon>
        <taxon>Bangiophyceae</taxon>
        <taxon>Galdieriales</taxon>
        <taxon>Galdieriaceae</taxon>
        <taxon>Galdieria</taxon>
    </lineage>
</organism>
<feature type="transmembrane region" description="Helical" evidence="5">
    <location>
        <begin position="12"/>
        <end position="31"/>
    </location>
</feature>
<feature type="transmembrane region" description="Helical" evidence="5">
    <location>
        <begin position="62"/>
        <end position="86"/>
    </location>
</feature>
<keyword evidence="2 5" id="KW-0812">Transmembrane</keyword>
<gene>
    <name evidence="6" type="ORF">GAYE_SCF38G5246</name>
</gene>
<comment type="caution">
    <text evidence="6">The sequence shown here is derived from an EMBL/GenBank/DDBJ whole genome shotgun (WGS) entry which is preliminary data.</text>
</comment>
<keyword evidence="4 5" id="KW-0472">Membrane</keyword>
<dbReference type="EMBL" id="JANCYU010000050">
    <property type="protein sequence ID" value="KAK4527324.1"/>
    <property type="molecule type" value="Genomic_DNA"/>
</dbReference>
<feature type="transmembrane region" description="Helical" evidence="5">
    <location>
        <begin position="125"/>
        <end position="144"/>
    </location>
</feature>
<dbReference type="InterPro" id="IPR050186">
    <property type="entry name" value="TPT_transporter"/>
</dbReference>
<evidence type="ECO:0000256" key="1">
    <source>
        <dbReference type="ARBA" id="ARBA00004141"/>
    </source>
</evidence>
<evidence type="ECO:0000313" key="6">
    <source>
        <dbReference type="EMBL" id="KAK4527324.1"/>
    </source>
</evidence>
<comment type="subcellular location">
    <subcellularLocation>
        <location evidence="1">Membrane</location>
        <topology evidence="1">Multi-pass membrane protein</topology>
    </subcellularLocation>
</comment>